<evidence type="ECO:0000259" key="3">
    <source>
        <dbReference type="Pfam" id="PF13193"/>
    </source>
</evidence>
<feature type="region of interest" description="Disordered" evidence="1">
    <location>
        <begin position="118"/>
        <end position="142"/>
    </location>
</feature>
<dbReference type="SUPFAM" id="SSF56801">
    <property type="entry name" value="Acetyl-CoA synthetase-like"/>
    <property type="match status" value="1"/>
</dbReference>
<dbReference type="InterPro" id="IPR020845">
    <property type="entry name" value="AMP-binding_CS"/>
</dbReference>
<dbReference type="RefSeq" id="WP_189645983.1">
    <property type="nucleotide sequence ID" value="NZ_BMRC01000002.1"/>
</dbReference>
<feature type="compositionally biased region" description="Gly residues" evidence="1">
    <location>
        <begin position="121"/>
        <end position="137"/>
    </location>
</feature>
<evidence type="ECO:0000313" key="5">
    <source>
        <dbReference type="Proteomes" id="UP001589647"/>
    </source>
</evidence>
<dbReference type="Proteomes" id="UP001589647">
    <property type="component" value="Unassembled WGS sequence"/>
</dbReference>
<organism evidence="4 5">
    <name type="scientific">Nonomuraea spiralis</name>
    <dbReference type="NCBI Taxonomy" id="46182"/>
    <lineage>
        <taxon>Bacteria</taxon>
        <taxon>Bacillati</taxon>
        <taxon>Actinomycetota</taxon>
        <taxon>Actinomycetes</taxon>
        <taxon>Streptosporangiales</taxon>
        <taxon>Streptosporangiaceae</taxon>
        <taxon>Nonomuraea</taxon>
    </lineage>
</organism>
<accession>A0ABV5IG80</accession>
<dbReference type="PANTHER" id="PTHR45527">
    <property type="entry name" value="NONRIBOSOMAL PEPTIDE SYNTHETASE"/>
    <property type="match status" value="1"/>
</dbReference>
<feature type="domain" description="AMP-binding enzyme C-terminal" evidence="3">
    <location>
        <begin position="419"/>
        <end position="494"/>
    </location>
</feature>
<name>A0ABV5IG80_9ACTN</name>
<keyword evidence="5" id="KW-1185">Reference proteome</keyword>
<dbReference type="EMBL" id="JBHMEI010000013">
    <property type="protein sequence ID" value="MFB9202754.1"/>
    <property type="molecule type" value="Genomic_DNA"/>
</dbReference>
<dbReference type="Gene3D" id="3.40.50.12780">
    <property type="entry name" value="N-terminal domain of ligase-like"/>
    <property type="match status" value="1"/>
</dbReference>
<reference evidence="4 5" key="1">
    <citation type="submission" date="2024-09" db="EMBL/GenBank/DDBJ databases">
        <authorList>
            <person name="Sun Q."/>
            <person name="Mori K."/>
        </authorList>
    </citation>
    <scope>NUCLEOTIDE SEQUENCE [LARGE SCALE GENOMIC DNA]</scope>
    <source>
        <strain evidence="4 5">CCM 3426</strain>
    </source>
</reference>
<dbReference type="Pfam" id="PF00501">
    <property type="entry name" value="AMP-binding"/>
    <property type="match status" value="1"/>
</dbReference>
<dbReference type="PROSITE" id="PS00455">
    <property type="entry name" value="AMP_BINDING"/>
    <property type="match status" value="1"/>
</dbReference>
<dbReference type="InterPro" id="IPR025110">
    <property type="entry name" value="AMP-bd_C"/>
</dbReference>
<dbReference type="Gene3D" id="3.30.300.30">
    <property type="match status" value="1"/>
</dbReference>
<dbReference type="InterPro" id="IPR000873">
    <property type="entry name" value="AMP-dep_synth/lig_dom"/>
</dbReference>
<dbReference type="InterPro" id="IPR042099">
    <property type="entry name" value="ANL_N_sf"/>
</dbReference>
<gene>
    <name evidence="4" type="ORF">ACFFV7_16270</name>
</gene>
<comment type="caution">
    <text evidence="4">The sequence shown here is derived from an EMBL/GenBank/DDBJ whole genome shotgun (WGS) entry which is preliminary data.</text>
</comment>
<dbReference type="InterPro" id="IPR045851">
    <property type="entry name" value="AMP-bd_C_sf"/>
</dbReference>
<dbReference type="PANTHER" id="PTHR45527:SF1">
    <property type="entry name" value="FATTY ACID SYNTHASE"/>
    <property type="match status" value="1"/>
</dbReference>
<proteinExistence type="predicted"/>
<evidence type="ECO:0000313" key="4">
    <source>
        <dbReference type="EMBL" id="MFB9202754.1"/>
    </source>
</evidence>
<feature type="domain" description="AMP-dependent synthetase/ligase" evidence="2">
    <location>
        <begin position="11"/>
        <end position="362"/>
    </location>
</feature>
<protein>
    <submittedName>
        <fullName evidence="4">AMP-binding protein</fullName>
    </submittedName>
</protein>
<dbReference type="Pfam" id="PF13193">
    <property type="entry name" value="AMP-binding_C"/>
    <property type="match status" value="1"/>
</dbReference>
<evidence type="ECO:0000256" key="1">
    <source>
        <dbReference type="SAM" id="MobiDB-lite"/>
    </source>
</evidence>
<sequence>MTTQLIRDFIAHARKRPSAPALRTRTETVGYAELAALSGRAQKELDALPPGPVAVLARKSPQAIALVLGCLSAGRPVLLPPIDLGTVALGELCARAGCVQVLAATPEDAAEHPDAVTAVIGGPGGGPGGGTGGGPGNRPGSRAVFPEPVAVGDADTAFMLTTSGSTGAPKIVPLSAGSVTRFTDWAGDAFGLGPGEVVFNYAPLNFDLCLLDVWATLRSGGCVALVDPALAANPRYVSGFFAASGVTVVQGVPMLYQLLEEDVFPGVRHVIVTGDHAPVPVRAALPRRFPDARLHNVYGCTETNDSFWHEFDAAEAVQPGPLPIGEPLPGVVAAFGPDLAPFPPDDGGSELLVRTPFQTTGYVTPDPAAATGRFVTGPDGSRYFRTGDLVRRGAGGRLFLVGRDDFQLKVRGIRVNLEQIERVLLEHDDVVEAAVVPAVDGAETRLTAFVRGSGPGRLSGLRLRTHCAMRLPRAAIPSSIRLVEQPFPRTSTGKVDRKRIG</sequence>
<evidence type="ECO:0000259" key="2">
    <source>
        <dbReference type="Pfam" id="PF00501"/>
    </source>
</evidence>